<dbReference type="EMBL" id="JSZA02000129">
    <property type="protein sequence ID" value="KHD07042.1"/>
    <property type="molecule type" value="Genomic_DNA"/>
</dbReference>
<dbReference type="SUPFAM" id="SSF56300">
    <property type="entry name" value="Metallo-dependent phosphatases"/>
    <property type="match status" value="1"/>
</dbReference>
<dbReference type="PANTHER" id="PTHR37844">
    <property type="entry name" value="SER/THR PROTEIN PHOSPHATASE SUPERFAMILY (AFU_ORTHOLOGUE AFUA_1G14840)"/>
    <property type="match status" value="1"/>
</dbReference>
<dbReference type="GO" id="GO:0016787">
    <property type="term" value="F:hydrolase activity"/>
    <property type="evidence" value="ECO:0007669"/>
    <property type="project" value="InterPro"/>
</dbReference>
<comment type="caution">
    <text evidence="2">The sequence shown here is derived from an EMBL/GenBank/DDBJ whole genome shotgun (WGS) entry which is preliminary data.</text>
</comment>
<dbReference type="PANTHER" id="PTHR37844:SF2">
    <property type="entry name" value="SER_THR PROTEIN PHOSPHATASE SUPERFAMILY (AFU_ORTHOLOGUE AFUA_1G14840)"/>
    <property type="match status" value="1"/>
</dbReference>
<accession>A0A0A6P9L7</accession>
<reference evidence="2 3" key="1">
    <citation type="journal article" date="2016" name="Front. Microbiol.">
        <title>Single-Cell (Meta-)Genomics of a Dimorphic Candidatus Thiomargarita nelsonii Reveals Genomic Plasticity.</title>
        <authorList>
            <person name="Flood B.E."/>
            <person name="Fliss P."/>
            <person name="Jones D.S."/>
            <person name="Dick G.J."/>
            <person name="Jain S."/>
            <person name="Kaster A.K."/>
            <person name="Winkel M."/>
            <person name="Mussmann M."/>
            <person name="Bailey J."/>
        </authorList>
    </citation>
    <scope>NUCLEOTIDE SEQUENCE [LARGE SCALE GENOMIC DNA]</scope>
    <source>
        <strain evidence="2">Hydrate Ridge</strain>
    </source>
</reference>
<dbReference type="Proteomes" id="UP000030428">
    <property type="component" value="Unassembled WGS sequence"/>
</dbReference>
<organism evidence="2 3">
    <name type="scientific">Candidatus Thiomargarita nelsonii</name>
    <dbReference type="NCBI Taxonomy" id="1003181"/>
    <lineage>
        <taxon>Bacteria</taxon>
        <taxon>Pseudomonadati</taxon>
        <taxon>Pseudomonadota</taxon>
        <taxon>Gammaproteobacteria</taxon>
        <taxon>Thiotrichales</taxon>
        <taxon>Thiotrichaceae</taxon>
        <taxon>Thiomargarita</taxon>
    </lineage>
</organism>
<protein>
    <submittedName>
        <fullName evidence="2">Phosphoesterase</fullName>
    </submittedName>
</protein>
<name>A0A0A6P9L7_9GAMM</name>
<dbReference type="InterPro" id="IPR029052">
    <property type="entry name" value="Metallo-depent_PP-like"/>
</dbReference>
<evidence type="ECO:0000259" key="1">
    <source>
        <dbReference type="Pfam" id="PF00149"/>
    </source>
</evidence>
<feature type="domain" description="Calcineurin-like phosphoesterase" evidence="1">
    <location>
        <begin position="4"/>
        <end position="215"/>
    </location>
</feature>
<proteinExistence type="predicted"/>
<keyword evidence="3" id="KW-1185">Reference proteome</keyword>
<dbReference type="Gene3D" id="3.60.21.10">
    <property type="match status" value="1"/>
</dbReference>
<evidence type="ECO:0000313" key="3">
    <source>
        <dbReference type="Proteomes" id="UP000030428"/>
    </source>
</evidence>
<gene>
    <name evidence="2" type="ORF">PN36_24610</name>
</gene>
<dbReference type="Pfam" id="PF00149">
    <property type="entry name" value="Metallophos"/>
    <property type="match status" value="1"/>
</dbReference>
<dbReference type="InterPro" id="IPR004843">
    <property type="entry name" value="Calcineurin-like_PHP"/>
</dbReference>
<sequence length="248" mass="28281">MTPKIHILSDLHLEFAPFKPPTTKADIVVLAGDIHLGQKGLAWAKQSFPDKTVIYVLGNHEYYGNAIPKLTNKVREAGNPIHILENERIDIEGFTFLGCTLWTDFKLFGDPRLAGYHAQTMMNDYHKIRVSPEFRKLRAIDTALFHSRSLKWLQNELLSVNPQKTIVITHHAPSSSSIPVRYRSDLLSAAFASALDDFVIKSGIKLWIHGHIHDYFDYKLGNTRVICNPRGYPDENLFNFNPEFVVEL</sequence>
<dbReference type="AlphaFoldDB" id="A0A0A6P9L7"/>
<evidence type="ECO:0000313" key="2">
    <source>
        <dbReference type="EMBL" id="KHD07042.1"/>
    </source>
</evidence>